<organism evidence="8 9">
    <name type="scientific">Strigomonas culicis</name>
    <dbReference type="NCBI Taxonomy" id="28005"/>
    <lineage>
        <taxon>Eukaryota</taxon>
        <taxon>Discoba</taxon>
        <taxon>Euglenozoa</taxon>
        <taxon>Kinetoplastea</taxon>
        <taxon>Metakinetoplastina</taxon>
        <taxon>Trypanosomatida</taxon>
        <taxon>Trypanosomatidae</taxon>
        <taxon>Strigomonadinae</taxon>
        <taxon>Strigomonas</taxon>
    </lineage>
</organism>
<dbReference type="SUPFAM" id="SSF103473">
    <property type="entry name" value="MFS general substrate transporter"/>
    <property type="match status" value="1"/>
</dbReference>
<feature type="transmembrane region" description="Helical" evidence="7">
    <location>
        <begin position="607"/>
        <end position="626"/>
    </location>
</feature>
<feature type="transmembrane region" description="Helical" evidence="7">
    <location>
        <begin position="285"/>
        <end position="311"/>
    </location>
</feature>
<feature type="transmembrane region" description="Helical" evidence="7">
    <location>
        <begin position="707"/>
        <end position="726"/>
    </location>
</feature>
<proteinExistence type="predicted"/>
<dbReference type="GO" id="GO:0022857">
    <property type="term" value="F:transmembrane transporter activity"/>
    <property type="evidence" value="ECO:0007669"/>
    <property type="project" value="InterPro"/>
</dbReference>
<protein>
    <recommendedName>
        <fullName evidence="10">Major facilitator superfamily (MFS) profile domain-containing protein</fullName>
    </recommendedName>
</protein>
<dbReference type="InterPro" id="IPR036259">
    <property type="entry name" value="MFS_trans_sf"/>
</dbReference>
<sequence length="743" mass="80940">MYLHYFFSISSPPFCSVFIHLVRCYTSTFVPYIILFCDSFLCVCVCVYGILLTFFLTNRKSGNMPPTTTKHEPVVVVVSRNESNGNRAAAANGEDATSALVKAKTPVTPLPFKQMTAMVIVLANESLCATMLQPFVAFLVAHLRGIPIEDAGYWSGILSGMFMLGQVVSANVWGRFSDKYGRRPPLITGLVASGFMMLGFGLSSNIWMCATFRFFHGLFNGNILVAKTMMADITDKTNETKGFAFISLVSAVGFLLGPALGGILYNPAYSDTMKWAHFSTDGLFATYPALLPSLVIFVYTMIGNAVCTFFIQESNPKAQPLPWLVRCVFPCLWVPGRPFVAMKPKGDVEVTVETGDADVEEEIENGGSIPYKSGEGQRALDAFQNEPLSLIEDRGLQPATSAAGQRKQKSVSISRGDGELADYPICVSSRPRSRPSSAKCSANASVTSIESLFSQVQPVAGPNIIPKEDMEAISRNNSFHQINDDDVGDTGTAVSHTHPRQPSSEGRADVSTLPPPPAPPQYKHFGYKDAFGLPCTRFILSQYMVLVAADTALKECLPLWVVASTAVGGFGLSQEVVGYILLVNAGPMLMSNLIFHKVCNYFSDRMGLFRLGACTTGVAAFFLPLGSYWRSVALGLLTVVVMTSIRQLFCSWLYSLNTMLTARCAPPGHVGSLMGINQSCGAAMRGLIPVIASPLFAWSIGTNGIAFINHTFVFFLSSLLFFWCSWRSYKIRTNELGNLEMVD</sequence>
<name>S9TU72_9TRYP</name>
<feature type="transmembrane region" description="Helical" evidence="7">
    <location>
        <begin position="119"/>
        <end position="141"/>
    </location>
</feature>
<comment type="caution">
    <text evidence="8">The sequence shown here is derived from an EMBL/GenBank/DDBJ whole genome shotgun (WGS) entry which is preliminary data.</text>
</comment>
<evidence type="ECO:0000256" key="1">
    <source>
        <dbReference type="ARBA" id="ARBA00004141"/>
    </source>
</evidence>
<keyword evidence="2" id="KW-0813">Transport</keyword>
<dbReference type="AlphaFoldDB" id="S9TU72"/>
<keyword evidence="3 7" id="KW-0812">Transmembrane</keyword>
<keyword evidence="4 7" id="KW-1133">Transmembrane helix</keyword>
<comment type="subcellular location">
    <subcellularLocation>
        <location evidence="1">Membrane</location>
        <topology evidence="1">Multi-pass membrane protein</topology>
    </subcellularLocation>
</comment>
<feature type="transmembrane region" description="Helical" evidence="7">
    <location>
        <begin position="632"/>
        <end position="654"/>
    </location>
</feature>
<dbReference type="Proteomes" id="UP000015354">
    <property type="component" value="Unassembled WGS sequence"/>
</dbReference>
<dbReference type="CDD" id="cd17330">
    <property type="entry name" value="MFS_SLC46_TetA_like"/>
    <property type="match status" value="1"/>
</dbReference>
<dbReference type="EMBL" id="ATMH01009172">
    <property type="protein sequence ID" value="EPY20073.1"/>
    <property type="molecule type" value="Genomic_DNA"/>
</dbReference>
<feature type="transmembrane region" description="Helical" evidence="7">
    <location>
        <begin position="682"/>
        <end position="701"/>
    </location>
</feature>
<dbReference type="PANTHER" id="PTHR23504">
    <property type="entry name" value="MAJOR FACILITATOR SUPERFAMILY DOMAIN-CONTAINING PROTEIN 10"/>
    <property type="match status" value="1"/>
</dbReference>
<evidence type="ECO:0000256" key="2">
    <source>
        <dbReference type="ARBA" id="ARBA00022448"/>
    </source>
</evidence>
<feature type="transmembrane region" description="Helical" evidence="7">
    <location>
        <begin position="243"/>
        <end position="265"/>
    </location>
</feature>
<evidence type="ECO:0008006" key="10">
    <source>
        <dbReference type="Google" id="ProtNLM"/>
    </source>
</evidence>
<reference evidence="8 9" key="1">
    <citation type="journal article" date="2013" name="PLoS ONE">
        <title>Predicting the Proteins of Angomonas deanei, Strigomonas culicis and Their Respective Endosymbionts Reveals New Aspects of the Trypanosomatidae Family.</title>
        <authorList>
            <person name="Motta M.C."/>
            <person name="Martins A.C."/>
            <person name="de Souza S.S."/>
            <person name="Catta-Preta C.M."/>
            <person name="Silva R."/>
            <person name="Klein C.C."/>
            <person name="de Almeida L.G."/>
            <person name="de Lima Cunha O."/>
            <person name="Ciapina L.P."/>
            <person name="Brocchi M."/>
            <person name="Colabardini A.C."/>
            <person name="de Araujo Lima B."/>
            <person name="Machado C.R."/>
            <person name="de Almeida Soares C.M."/>
            <person name="Probst C.M."/>
            <person name="de Menezes C.B."/>
            <person name="Thompson C.E."/>
            <person name="Bartholomeu D.C."/>
            <person name="Gradia D.F."/>
            <person name="Pavoni D.P."/>
            <person name="Grisard E.C."/>
            <person name="Fantinatti-Garboggini F."/>
            <person name="Marchini F.K."/>
            <person name="Rodrigues-Luiz G.F."/>
            <person name="Wagner G."/>
            <person name="Goldman G.H."/>
            <person name="Fietto J.L."/>
            <person name="Elias M.C."/>
            <person name="Goldman M.H."/>
            <person name="Sagot M.F."/>
            <person name="Pereira M."/>
            <person name="Stoco P.H."/>
            <person name="de Mendonca-Neto R.P."/>
            <person name="Teixeira S.M."/>
            <person name="Maciel T.E."/>
            <person name="de Oliveira Mendes T.A."/>
            <person name="Urmenyi T.P."/>
            <person name="de Souza W."/>
            <person name="Schenkman S."/>
            <person name="de Vasconcelos A.T."/>
        </authorList>
    </citation>
    <scope>NUCLEOTIDE SEQUENCE [LARGE SCALE GENOMIC DNA]</scope>
</reference>
<keyword evidence="9" id="KW-1185">Reference proteome</keyword>
<dbReference type="Gene3D" id="1.20.1250.20">
    <property type="entry name" value="MFS general substrate transporter like domains"/>
    <property type="match status" value="2"/>
</dbReference>
<feature type="transmembrane region" description="Helical" evidence="7">
    <location>
        <begin position="576"/>
        <end position="595"/>
    </location>
</feature>
<dbReference type="Pfam" id="PF07690">
    <property type="entry name" value="MFS_1"/>
    <property type="match status" value="1"/>
</dbReference>
<keyword evidence="5 7" id="KW-0472">Membrane</keyword>
<dbReference type="PRINTS" id="PR01035">
    <property type="entry name" value="TCRTETA"/>
</dbReference>
<gene>
    <name evidence="8" type="ORF">STCU_09172</name>
</gene>
<feature type="transmembrane region" description="Helical" evidence="7">
    <location>
        <begin position="186"/>
        <end position="208"/>
    </location>
</feature>
<dbReference type="InterPro" id="IPR011701">
    <property type="entry name" value="MFS"/>
</dbReference>
<feature type="compositionally biased region" description="Polar residues" evidence="6">
    <location>
        <begin position="492"/>
        <end position="504"/>
    </location>
</feature>
<feature type="region of interest" description="Disordered" evidence="6">
    <location>
        <begin position="480"/>
        <end position="515"/>
    </location>
</feature>
<evidence type="ECO:0000256" key="6">
    <source>
        <dbReference type="SAM" id="MobiDB-lite"/>
    </source>
</evidence>
<evidence type="ECO:0000313" key="9">
    <source>
        <dbReference type="Proteomes" id="UP000015354"/>
    </source>
</evidence>
<evidence type="ECO:0000313" key="8">
    <source>
        <dbReference type="EMBL" id="EPY20073.1"/>
    </source>
</evidence>
<accession>S9TU72</accession>
<dbReference type="OrthoDB" id="419616at2759"/>
<evidence type="ECO:0000256" key="5">
    <source>
        <dbReference type="ARBA" id="ARBA00023136"/>
    </source>
</evidence>
<dbReference type="InterPro" id="IPR001958">
    <property type="entry name" value="Tet-R_TetA/multi-R_MdtG-like"/>
</dbReference>
<evidence type="ECO:0000256" key="7">
    <source>
        <dbReference type="SAM" id="Phobius"/>
    </source>
</evidence>
<feature type="transmembrane region" description="Helical" evidence="7">
    <location>
        <begin position="29"/>
        <end position="56"/>
    </location>
</feature>
<evidence type="ECO:0000256" key="3">
    <source>
        <dbReference type="ARBA" id="ARBA00022692"/>
    </source>
</evidence>
<feature type="transmembrane region" description="Helical" evidence="7">
    <location>
        <begin position="153"/>
        <end position="174"/>
    </location>
</feature>
<dbReference type="GO" id="GO:0016020">
    <property type="term" value="C:membrane"/>
    <property type="evidence" value="ECO:0007669"/>
    <property type="project" value="UniProtKB-SubCell"/>
</dbReference>
<evidence type="ECO:0000256" key="4">
    <source>
        <dbReference type="ARBA" id="ARBA00022989"/>
    </source>
</evidence>
<dbReference type="PANTHER" id="PTHR23504:SF15">
    <property type="entry name" value="MAJOR FACILITATOR SUPERFAMILY (MFS) PROFILE DOMAIN-CONTAINING PROTEIN"/>
    <property type="match status" value="1"/>
</dbReference>